<gene>
    <name evidence="1" type="ORF">ACH4WX_06260</name>
</gene>
<name>A0ABW7TKC9_9NOCA</name>
<accession>A0ABW7TKC9</accession>
<organism evidence="1 2">
    <name type="scientific">Nocardia carnea</name>
    <dbReference type="NCBI Taxonomy" id="37328"/>
    <lineage>
        <taxon>Bacteria</taxon>
        <taxon>Bacillati</taxon>
        <taxon>Actinomycetota</taxon>
        <taxon>Actinomycetes</taxon>
        <taxon>Mycobacteriales</taxon>
        <taxon>Nocardiaceae</taxon>
        <taxon>Nocardia</taxon>
    </lineage>
</organism>
<dbReference type="RefSeq" id="WP_051158389.1">
    <property type="nucleotide sequence ID" value="NZ_JBIRUQ010000001.1"/>
</dbReference>
<sequence length="92" mass="9790">MSVQVVNGVRVVSDRCAHQARSVGQGGWVVSFLPGRTLDFTQAVAALRFAEFVCRAGEFASALGLTTREAVHLALTEPPSAFRACGNEGRAR</sequence>
<keyword evidence="2" id="KW-1185">Reference proteome</keyword>
<dbReference type="GeneID" id="93509054"/>
<dbReference type="Proteomes" id="UP001611263">
    <property type="component" value="Unassembled WGS sequence"/>
</dbReference>
<proteinExistence type="predicted"/>
<protein>
    <submittedName>
        <fullName evidence="1">Uncharacterized protein</fullName>
    </submittedName>
</protein>
<dbReference type="EMBL" id="JBIRUQ010000001">
    <property type="protein sequence ID" value="MFI1460311.1"/>
    <property type="molecule type" value="Genomic_DNA"/>
</dbReference>
<evidence type="ECO:0000313" key="1">
    <source>
        <dbReference type="EMBL" id="MFI1460311.1"/>
    </source>
</evidence>
<comment type="caution">
    <text evidence="1">The sequence shown here is derived from an EMBL/GenBank/DDBJ whole genome shotgun (WGS) entry which is preliminary data.</text>
</comment>
<reference evidence="1 2" key="1">
    <citation type="submission" date="2024-10" db="EMBL/GenBank/DDBJ databases">
        <title>The Natural Products Discovery Center: Release of the First 8490 Sequenced Strains for Exploring Actinobacteria Biosynthetic Diversity.</title>
        <authorList>
            <person name="Kalkreuter E."/>
            <person name="Kautsar S.A."/>
            <person name="Yang D."/>
            <person name="Bader C.D."/>
            <person name="Teijaro C.N."/>
            <person name="Fluegel L."/>
            <person name="Davis C.M."/>
            <person name="Simpson J.R."/>
            <person name="Lauterbach L."/>
            <person name="Steele A.D."/>
            <person name="Gui C."/>
            <person name="Meng S."/>
            <person name="Li G."/>
            <person name="Viehrig K."/>
            <person name="Ye F."/>
            <person name="Su P."/>
            <person name="Kiefer A.F."/>
            <person name="Nichols A."/>
            <person name="Cepeda A.J."/>
            <person name="Yan W."/>
            <person name="Fan B."/>
            <person name="Jiang Y."/>
            <person name="Adhikari A."/>
            <person name="Zheng C.-J."/>
            <person name="Schuster L."/>
            <person name="Cowan T.M."/>
            <person name="Smanski M.J."/>
            <person name="Chevrette M.G."/>
            <person name="De Carvalho L.P.S."/>
            <person name="Shen B."/>
        </authorList>
    </citation>
    <scope>NUCLEOTIDE SEQUENCE [LARGE SCALE GENOMIC DNA]</scope>
    <source>
        <strain evidence="1 2">NPDC020568</strain>
    </source>
</reference>
<evidence type="ECO:0000313" key="2">
    <source>
        <dbReference type="Proteomes" id="UP001611263"/>
    </source>
</evidence>